<feature type="compositionally biased region" description="Low complexity" evidence="1">
    <location>
        <begin position="1467"/>
        <end position="1487"/>
    </location>
</feature>
<gene>
    <name evidence="2" type="ORF">PCOR1329_LOCUS35110</name>
</gene>
<proteinExistence type="predicted"/>
<feature type="region of interest" description="Disordered" evidence="1">
    <location>
        <begin position="1409"/>
        <end position="1487"/>
    </location>
</feature>
<evidence type="ECO:0000313" key="3">
    <source>
        <dbReference type="Proteomes" id="UP001189429"/>
    </source>
</evidence>
<feature type="compositionally biased region" description="Low complexity" evidence="1">
    <location>
        <begin position="2042"/>
        <end position="2052"/>
    </location>
</feature>
<feature type="compositionally biased region" description="Basic residues" evidence="1">
    <location>
        <begin position="1668"/>
        <end position="1677"/>
    </location>
</feature>
<sequence>MVDEVTALSTRAGRLEAAASREPAASFEFTHMDLQARTYGEVAKSALAIPPAKETTASQQNRVRAQLNALTEILTKIHEAKDALSNEPSNKGHFQARIKQLETALAAIPEDDAELANERASLATWLTDTKRQLLGSKLIGAQIDGARAALGRARQRQAEAEQAVAAALQLQHTAACEVTALETELQEREASLTTEAPIEATATHESQAYTILGQMIDQLTADEYVHPGHVEDAAAGAHVSCALLLGKVQLLEQAFHDERLDFVFIQEGRARAAEVRRGLRYTMHVGASDNMGGRGCQAWVRAAAQFRASSYAAPSSRLYWAMGRDVQGIPFILVSAHAPSDRAPTAERGAVWDLLLQTLLTLRDRTPSAKMFPGIDANGRAGADHSGAIGACDSEAIAANGSDLLSVLARLRLAAVDAFYDVGYAWRSGKGPASRIDCVCGPLDELSRASVSYVPREMQLSLTAKAFRFDKWRLGDPAWVQAFQTMPRQLQAPVDASVDEKTQVMMSQVRTAARHSFGRPEDRPRQPWVSDHTRSILRLLAPSRRVAHAAGREAHRAYFRRIFLGGRMQNVRERKGPLADCDESRGIALEDRAARGLKQLDSHMATGPCQGNIPEVQRGADAGRGTDYAAHLVHSFEAYCNATGRSSFVWLVDLAKAFDRIVREVVLGWPCDATDPEACLAPLGLDPDQSAWIVQWVARHGCLFVQWGVRAKVIRPLKNLHAAAWFSYGDVDAAIVARAGGRQGCKYGAVVFNGTFSLAMAFVRVPGFLDADPAGPNADPEVVSLVGAAFVDDEYVMLMARLPKELRAAIDVALRAVCDIYDRPSLAINRQRASPSASSRTEATGPPPGYSGAECFPTEVLQSLHPDLGYYCWWRCLQMLNGVNMRVLRRVGDAPRFGHSETDLEIRKRLRQPSLDCLAMRTRLRYLGRLVRSSPPALLALLAARPGGARLPWVTLLVSDLGKLRELVAPCRTLPPPEGTASAWATFISDSPARWANSVSMLFFTDSCCDRGGAAPVGGGARPFACHQCDACFATAKARDQRLRIRHHVWCLQRSYAGADATCPVCHTAFGSRLRLLSHLCDSRRPARWDAIRASPARYPPLPQKQVAELDDLDKEMGYARLIVDCARAVAECAKMRGGPATGAHPALARSGTANWSDLRADRASRCPTRSPSSCHSTPTANVAVRTLVEGLFFHGPGRSWRPTQSFILDGLPRPSGHGLPRVASGLFAEGRCYEAGATLATSARAAAELPLAGEDHGLGSRRCAKALGAPLPGPPKTMDCAEPLALPAISMHSAASTTARCAADYVVKKGCCREVARRRLLTWPLGPGSGGGIWPALGAFGEVGDLGLGVREVRGRGAFEDVDDGKIAPLRRSGDRGAVARAKFARRRADQAEEGHPHAKHVVATVRRAASEAPGGAGSAARRGRGGGGPKAFEGDELQAEGRRGQEGDAGAGALPAGLREGDGGQAAEGAVEPAAALSGSGAPSRDAGIAAALSGSGSMEAECDGGCQRRAFYGRRARLHRAAALLGDMRACGRQSFEPPRRVGGSDRLVQEGDPEFVGARAGEEETGAAACGCKASHRLAEALAAAPGAAAPLGEGHRASFALVKIEFAWARMKSHVLFGVGRGRSDCRARHTLRLSARRPWRLVATEFPEEYGGYCDMQGRARVGRQPHRRGGQRAAPAAARDRERVGPRRGRRLGGQLRQLVELGDQSPRGSPGEARWNEYKMWRQSFNRWRQLTDAPAHKRADRIQMGDLPDALITSKQGAEKILERLDLLSGEKIYDEKRKADRLTEYAARLDLAFDKVATLEDDNVSSLDADGEQQAYLALEGLNLFDDELPQAFAAAQETLDSSGYAATGAAVPPGLTRAETASAALTGAAIFRLPRLADEFGRAMINRRIWPTNLIRRMGVVPVQYYHCRRMPINVDCGSNGHRRWWVYGLRATRVAHQEIKPDKANPKKEMTCICKKQRAACPLPGPDWQALVAAPASPPVAPRSKGSKAPAETPPPWPAAADPNAAQDRYRKIEAEQPDVVTEGVELQAREGAGAEAPRGTLSSQEASHGVQGRAEGLP</sequence>
<keyword evidence="3" id="KW-1185">Reference proteome</keyword>
<dbReference type="Proteomes" id="UP001189429">
    <property type="component" value="Unassembled WGS sequence"/>
</dbReference>
<reference evidence="2" key="1">
    <citation type="submission" date="2023-10" db="EMBL/GenBank/DDBJ databases">
        <authorList>
            <person name="Chen Y."/>
            <person name="Shah S."/>
            <person name="Dougan E. K."/>
            <person name="Thang M."/>
            <person name="Chan C."/>
        </authorList>
    </citation>
    <scope>NUCLEOTIDE SEQUENCE [LARGE SCALE GENOMIC DNA]</scope>
</reference>
<evidence type="ECO:0008006" key="4">
    <source>
        <dbReference type="Google" id="ProtNLM"/>
    </source>
</evidence>
<feature type="region of interest" description="Disordered" evidence="1">
    <location>
        <begin position="1987"/>
        <end position="2071"/>
    </location>
</feature>
<dbReference type="Gene3D" id="3.30.160.60">
    <property type="entry name" value="Classic Zinc Finger"/>
    <property type="match status" value="1"/>
</dbReference>
<comment type="caution">
    <text evidence="2">The sequence shown here is derived from an EMBL/GenBank/DDBJ whole genome shotgun (WGS) entry which is preliminary data.</text>
</comment>
<evidence type="ECO:0000313" key="2">
    <source>
        <dbReference type="EMBL" id="CAK0839438.1"/>
    </source>
</evidence>
<dbReference type="EMBL" id="CAUYUJ010014293">
    <property type="protein sequence ID" value="CAK0839438.1"/>
    <property type="molecule type" value="Genomic_DNA"/>
</dbReference>
<protein>
    <recommendedName>
        <fullName evidence="4">C2H2-type domain-containing protein</fullName>
    </recommendedName>
</protein>
<name>A0ABN9T385_9DINO</name>
<evidence type="ECO:0000256" key="1">
    <source>
        <dbReference type="SAM" id="MobiDB-lite"/>
    </source>
</evidence>
<feature type="region of interest" description="Disordered" evidence="1">
    <location>
        <begin position="1702"/>
        <end position="1721"/>
    </location>
</feature>
<feature type="region of interest" description="Disordered" evidence="1">
    <location>
        <begin position="1668"/>
        <end position="1697"/>
    </location>
</feature>
<organism evidence="2 3">
    <name type="scientific">Prorocentrum cordatum</name>
    <dbReference type="NCBI Taxonomy" id="2364126"/>
    <lineage>
        <taxon>Eukaryota</taxon>
        <taxon>Sar</taxon>
        <taxon>Alveolata</taxon>
        <taxon>Dinophyceae</taxon>
        <taxon>Prorocentrales</taxon>
        <taxon>Prorocentraceae</taxon>
        <taxon>Prorocentrum</taxon>
    </lineage>
</organism>
<accession>A0ABN9T385</accession>